<evidence type="ECO:0000256" key="1">
    <source>
        <dbReference type="SAM" id="MobiDB-lite"/>
    </source>
</evidence>
<gene>
    <name evidence="2" type="ORF">TEQG_03660</name>
</gene>
<evidence type="ECO:0000313" key="2">
    <source>
        <dbReference type="EMBL" id="EGE04461.1"/>
    </source>
</evidence>
<protein>
    <submittedName>
        <fullName evidence="2">Uncharacterized protein</fullName>
    </submittedName>
</protein>
<organism evidence="2 3">
    <name type="scientific">Trichophyton equinum (strain ATCC MYA-4606 / CBS 127.97)</name>
    <name type="common">Horse ringworm fungus</name>
    <dbReference type="NCBI Taxonomy" id="559882"/>
    <lineage>
        <taxon>Eukaryota</taxon>
        <taxon>Fungi</taxon>
        <taxon>Dikarya</taxon>
        <taxon>Ascomycota</taxon>
        <taxon>Pezizomycotina</taxon>
        <taxon>Eurotiomycetes</taxon>
        <taxon>Eurotiomycetidae</taxon>
        <taxon>Onygenales</taxon>
        <taxon>Arthrodermataceae</taxon>
        <taxon>Trichophyton</taxon>
    </lineage>
</organism>
<dbReference type="EMBL" id="DS995733">
    <property type="protein sequence ID" value="EGE04461.1"/>
    <property type="molecule type" value="Genomic_DNA"/>
</dbReference>
<keyword evidence="3" id="KW-1185">Reference proteome</keyword>
<sequence length="109" mass="12030">MALFPTNDHSSGIARKQNQTSGCCACQSPLEIPRRGNTSDEEGLPAKKIQSRMLPVAQLSRHVVPKCTYFEAPGEEEKKGPALKVGILTPRYSVQNIYYSDDITMFVSV</sequence>
<dbReference type="AlphaFoldDB" id="F2PRE3"/>
<name>F2PRE3_TRIEC</name>
<evidence type="ECO:0000313" key="3">
    <source>
        <dbReference type="Proteomes" id="UP000009169"/>
    </source>
</evidence>
<dbReference type="HOGENOM" id="CLU_2185785_0_0_1"/>
<proteinExistence type="predicted"/>
<accession>F2PRE3</accession>
<dbReference type="Proteomes" id="UP000009169">
    <property type="component" value="Unassembled WGS sequence"/>
</dbReference>
<feature type="region of interest" description="Disordered" evidence="1">
    <location>
        <begin position="1"/>
        <end position="21"/>
    </location>
</feature>
<dbReference type="VEuPathDB" id="FungiDB:TEQG_03660"/>
<reference evidence="3" key="1">
    <citation type="journal article" date="2012" name="MBio">
        <title>Comparative genome analysis of Trichophyton rubrum and related dermatophytes reveals candidate genes involved in infection.</title>
        <authorList>
            <person name="Martinez D.A."/>
            <person name="Oliver B.G."/>
            <person name="Graeser Y."/>
            <person name="Goldberg J.M."/>
            <person name="Li W."/>
            <person name="Martinez-Rossi N.M."/>
            <person name="Monod M."/>
            <person name="Shelest E."/>
            <person name="Barton R.C."/>
            <person name="Birch E."/>
            <person name="Brakhage A.A."/>
            <person name="Chen Z."/>
            <person name="Gurr S.J."/>
            <person name="Heiman D."/>
            <person name="Heitman J."/>
            <person name="Kosti I."/>
            <person name="Rossi A."/>
            <person name="Saif S."/>
            <person name="Samalova M."/>
            <person name="Saunders C.W."/>
            <person name="Shea T."/>
            <person name="Summerbell R.C."/>
            <person name="Xu J."/>
            <person name="Young S."/>
            <person name="Zeng Q."/>
            <person name="Birren B.W."/>
            <person name="Cuomo C.A."/>
            <person name="White T.C."/>
        </authorList>
    </citation>
    <scope>NUCLEOTIDE SEQUENCE [LARGE SCALE GENOMIC DNA]</scope>
    <source>
        <strain evidence="3">ATCC MYA-4606 / CBS 127.97</strain>
    </source>
</reference>